<organism evidence="7 8">
    <name type="scientific">Rubritalea squalenifaciens DSM 18772</name>
    <dbReference type="NCBI Taxonomy" id="1123071"/>
    <lineage>
        <taxon>Bacteria</taxon>
        <taxon>Pseudomonadati</taxon>
        <taxon>Verrucomicrobiota</taxon>
        <taxon>Verrucomicrobiia</taxon>
        <taxon>Verrucomicrobiales</taxon>
        <taxon>Rubritaleaceae</taxon>
        <taxon>Rubritalea</taxon>
    </lineage>
</organism>
<dbReference type="RefSeq" id="WP_143158120.1">
    <property type="nucleotide sequence ID" value="NZ_FQYR01000002.1"/>
</dbReference>
<evidence type="ECO:0000313" key="8">
    <source>
        <dbReference type="Proteomes" id="UP000184510"/>
    </source>
</evidence>
<evidence type="ECO:0000256" key="6">
    <source>
        <dbReference type="SAM" id="Phobius"/>
    </source>
</evidence>
<feature type="transmembrane region" description="Helical" evidence="6">
    <location>
        <begin position="344"/>
        <end position="366"/>
    </location>
</feature>
<evidence type="ECO:0000256" key="4">
    <source>
        <dbReference type="ARBA" id="ARBA00022989"/>
    </source>
</evidence>
<feature type="transmembrane region" description="Helical" evidence="6">
    <location>
        <begin position="305"/>
        <end position="324"/>
    </location>
</feature>
<dbReference type="PANTHER" id="PTHR30250:SF26">
    <property type="entry name" value="PSMA PROTEIN"/>
    <property type="match status" value="1"/>
</dbReference>
<keyword evidence="3 6" id="KW-0812">Transmembrane</keyword>
<dbReference type="STRING" id="1123071.SAMN02745181_0738"/>
<keyword evidence="5 6" id="KW-0472">Membrane</keyword>
<feature type="transmembrane region" description="Helical" evidence="6">
    <location>
        <begin position="373"/>
        <end position="391"/>
    </location>
</feature>
<proteinExistence type="predicted"/>
<evidence type="ECO:0000313" key="7">
    <source>
        <dbReference type="EMBL" id="SHI72441.1"/>
    </source>
</evidence>
<gene>
    <name evidence="7" type="ORF">SAMN02745181_0738</name>
</gene>
<dbReference type="PANTHER" id="PTHR30250">
    <property type="entry name" value="PST FAMILY PREDICTED COLANIC ACID TRANSPORTER"/>
    <property type="match status" value="1"/>
</dbReference>
<evidence type="ECO:0000256" key="1">
    <source>
        <dbReference type="ARBA" id="ARBA00004651"/>
    </source>
</evidence>
<comment type="subcellular location">
    <subcellularLocation>
        <location evidence="1">Cell membrane</location>
        <topology evidence="1">Multi-pass membrane protein</topology>
    </subcellularLocation>
</comment>
<feature type="transmembrane region" description="Helical" evidence="6">
    <location>
        <begin position="460"/>
        <end position="483"/>
    </location>
</feature>
<keyword evidence="4 6" id="KW-1133">Transmembrane helix</keyword>
<feature type="transmembrane region" description="Helical" evidence="6">
    <location>
        <begin position="181"/>
        <end position="200"/>
    </location>
</feature>
<dbReference type="InParanoid" id="A0A1M6DH23"/>
<sequence length="503" mass="55964">MNIKQELSKTVASSWGSLVVVTVTQLLMIPVALSVLSNAEFALFAVIAQLMNTIRLAEIGVRAACVRLLVDVQVKDEKRYAQMWSSAVFVFLLQGGVILVTVATIAPFIGALYNLDGYLRALGTQVFCAMGIITALNYVLSVHAAAMLAGQRLYVVNIIAIVGALLDLVIFVCCIKLDFGLWSYVIAVFSTTLFKSYYIRHYSKRLGSSRKFYWADVKAENVKMIFKLGLDVAIGSVYTVVLGSTLLIFSGNLLSLGITAVLAVNMKLINTINQILQRIPGSADPVLMKLVSEEKIDDFYKWWKLVVKGSIFLSLLACGGYLLWGNYIVSLWVGEEMTLDGMHLVLIAFMPVRYIIHYVFVLSLGVFKELRKVKFPLIWEMALYVALVYWLTPRYGLTGLLVANLASLTGGSLLFGIKWLSILTIRPYSNVFMLMLKSALPLCVAVMVLYKWLAGSELQFLSLFIMTIVWCLAAVILLVYVILDAQERNRVFELVRSAKAKIS</sequence>
<dbReference type="CDD" id="cd12082">
    <property type="entry name" value="MATE_like"/>
    <property type="match status" value="1"/>
</dbReference>
<protein>
    <submittedName>
        <fullName evidence="7">Membrane protein involved in the export of O-antigen and teichoic acid</fullName>
    </submittedName>
</protein>
<feature type="transmembrane region" description="Helical" evidence="6">
    <location>
        <begin position="397"/>
        <end position="420"/>
    </location>
</feature>
<dbReference type="InterPro" id="IPR050833">
    <property type="entry name" value="Poly_Biosynth_Transport"/>
</dbReference>
<evidence type="ECO:0000256" key="3">
    <source>
        <dbReference type="ARBA" id="ARBA00022692"/>
    </source>
</evidence>
<dbReference type="Proteomes" id="UP000184510">
    <property type="component" value="Unassembled WGS sequence"/>
</dbReference>
<dbReference type="EMBL" id="FQYR01000002">
    <property type="protein sequence ID" value="SHI72441.1"/>
    <property type="molecule type" value="Genomic_DNA"/>
</dbReference>
<keyword evidence="2" id="KW-1003">Cell membrane</keyword>
<feature type="transmembrane region" description="Helical" evidence="6">
    <location>
        <begin position="12"/>
        <end position="35"/>
    </location>
</feature>
<dbReference type="GO" id="GO:0005886">
    <property type="term" value="C:plasma membrane"/>
    <property type="evidence" value="ECO:0007669"/>
    <property type="project" value="UniProtKB-SubCell"/>
</dbReference>
<feature type="transmembrane region" description="Helical" evidence="6">
    <location>
        <begin position="121"/>
        <end position="141"/>
    </location>
</feature>
<dbReference type="AlphaFoldDB" id="A0A1M6DH23"/>
<accession>A0A1M6DH23</accession>
<feature type="transmembrane region" description="Helical" evidence="6">
    <location>
        <begin position="221"/>
        <end position="241"/>
    </location>
</feature>
<feature type="transmembrane region" description="Helical" evidence="6">
    <location>
        <begin position="153"/>
        <end position="175"/>
    </location>
</feature>
<keyword evidence="8" id="KW-1185">Reference proteome</keyword>
<reference evidence="7 8" key="1">
    <citation type="submission" date="2016-11" db="EMBL/GenBank/DDBJ databases">
        <authorList>
            <person name="Jaros S."/>
            <person name="Januszkiewicz K."/>
            <person name="Wedrychowicz H."/>
        </authorList>
    </citation>
    <scope>NUCLEOTIDE SEQUENCE [LARGE SCALE GENOMIC DNA]</scope>
    <source>
        <strain evidence="7 8">DSM 18772</strain>
    </source>
</reference>
<feature type="transmembrane region" description="Helical" evidence="6">
    <location>
        <begin position="432"/>
        <end position="454"/>
    </location>
</feature>
<evidence type="ECO:0000256" key="2">
    <source>
        <dbReference type="ARBA" id="ARBA00022475"/>
    </source>
</evidence>
<feature type="transmembrane region" description="Helical" evidence="6">
    <location>
        <begin position="247"/>
        <end position="269"/>
    </location>
</feature>
<feature type="transmembrane region" description="Helical" evidence="6">
    <location>
        <begin position="86"/>
        <end position="109"/>
    </location>
</feature>
<evidence type="ECO:0000256" key="5">
    <source>
        <dbReference type="ARBA" id="ARBA00023136"/>
    </source>
</evidence>
<name>A0A1M6DH23_9BACT</name>